<dbReference type="OrthoDB" id="5780965at2759"/>
<evidence type="ECO:0000256" key="1">
    <source>
        <dbReference type="ARBA" id="ARBA00022801"/>
    </source>
</evidence>
<name>A0A7R9QDI5_9ACAR</name>
<protein>
    <recommendedName>
        <fullName evidence="5">Inositol-polyphosphate 5-phosphatase</fullName>
    </recommendedName>
</protein>
<dbReference type="Proteomes" id="UP000728032">
    <property type="component" value="Unassembled WGS sequence"/>
</dbReference>
<dbReference type="GO" id="GO:0004445">
    <property type="term" value="F:inositol-polyphosphate 5-phosphatase activity"/>
    <property type="evidence" value="ECO:0007669"/>
    <property type="project" value="InterPro"/>
</dbReference>
<dbReference type="Gene3D" id="3.60.10.10">
    <property type="entry name" value="Endonuclease/exonuclease/phosphatase"/>
    <property type="match status" value="1"/>
</dbReference>
<evidence type="ECO:0000256" key="2">
    <source>
        <dbReference type="SAM" id="SignalP"/>
    </source>
</evidence>
<keyword evidence="1" id="KW-0378">Hydrolase</keyword>
<dbReference type="InterPro" id="IPR039737">
    <property type="entry name" value="INPP5A"/>
</dbReference>
<dbReference type="InterPro" id="IPR036691">
    <property type="entry name" value="Endo/exonu/phosph_ase_sf"/>
</dbReference>
<dbReference type="EMBL" id="CAJPVJ010000895">
    <property type="protein sequence ID" value="CAG2163648.1"/>
    <property type="molecule type" value="Genomic_DNA"/>
</dbReference>
<dbReference type="PANTHER" id="PTHR12997">
    <property type="entry name" value="TYPE I INOSITOL-1,4,5-TRISPHOSPHATE 5-PHOSPHATASE"/>
    <property type="match status" value="1"/>
</dbReference>
<organism evidence="3">
    <name type="scientific">Oppiella nova</name>
    <dbReference type="NCBI Taxonomy" id="334625"/>
    <lineage>
        <taxon>Eukaryota</taxon>
        <taxon>Metazoa</taxon>
        <taxon>Ecdysozoa</taxon>
        <taxon>Arthropoda</taxon>
        <taxon>Chelicerata</taxon>
        <taxon>Arachnida</taxon>
        <taxon>Acari</taxon>
        <taxon>Acariformes</taxon>
        <taxon>Sarcoptiformes</taxon>
        <taxon>Oribatida</taxon>
        <taxon>Brachypylina</taxon>
        <taxon>Oppioidea</taxon>
        <taxon>Oppiidae</taxon>
        <taxon>Oppiella</taxon>
    </lineage>
</organism>
<proteinExistence type="predicted"/>
<feature type="chain" id="PRO_5036211790" description="Inositol-polyphosphate 5-phosphatase" evidence="2">
    <location>
        <begin position="16"/>
        <end position="230"/>
    </location>
</feature>
<sequence length="230" mass="26270">MCVLMSSVKALLVTANVGSLFAAAEDNSEPLLLSWIARFKDTLLSLRPQFVALHCQEVGGKSEVESRRTPPFVRALLNAFSEQDFPSARLFVDQLLSRDDAFTALANAYFVHKSLAENAFIFNFKEQRFESVGGREVHSGDIEDNAFKDKRKFPQHFFPQCQWSRKGFMRTRWRLREGVAFDLINVHLFHDADNVVATSGFPSPYARNRRLALDWLLQHVTSETPHFLFG</sequence>
<dbReference type="PANTHER" id="PTHR12997:SF2">
    <property type="entry name" value="INOSITOL POLYPHOSPHATE-5-PHOSPHATASE A"/>
    <property type="match status" value="1"/>
</dbReference>
<dbReference type="SUPFAM" id="SSF56219">
    <property type="entry name" value="DNase I-like"/>
    <property type="match status" value="1"/>
</dbReference>
<feature type="signal peptide" evidence="2">
    <location>
        <begin position="1"/>
        <end position="15"/>
    </location>
</feature>
<dbReference type="EMBL" id="OC915720">
    <property type="protein sequence ID" value="CAD7641670.1"/>
    <property type="molecule type" value="Genomic_DNA"/>
</dbReference>
<evidence type="ECO:0000313" key="3">
    <source>
        <dbReference type="EMBL" id="CAD7641670.1"/>
    </source>
</evidence>
<dbReference type="AlphaFoldDB" id="A0A7R9QDI5"/>
<keyword evidence="2" id="KW-0732">Signal</keyword>
<reference evidence="3" key="1">
    <citation type="submission" date="2020-11" db="EMBL/GenBank/DDBJ databases">
        <authorList>
            <person name="Tran Van P."/>
        </authorList>
    </citation>
    <scope>NUCLEOTIDE SEQUENCE</scope>
</reference>
<accession>A0A7R9QDI5</accession>
<gene>
    <name evidence="3" type="ORF">ONB1V03_LOCUS3221</name>
</gene>
<feature type="non-terminal residue" evidence="3">
    <location>
        <position position="1"/>
    </location>
</feature>
<evidence type="ECO:0000313" key="4">
    <source>
        <dbReference type="Proteomes" id="UP000728032"/>
    </source>
</evidence>
<evidence type="ECO:0008006" key="5">
    <source>
        <dbReference type="Google" id="ProtNLM"/>
    </source>
</evidence>
<keyword evidence="4" id="KW-1185">Reference proteome</keyword>